<name>A0AC61S382_9BACT</name>
<reference evidence="1" key="1">
    <citation type="submission" date="2019-04" db="EMBL/GenBank/DDBJ databases">
        <title>Microbes associate with the intestines of laboratory mice.</title>
        <authorList>
            <person name="Navarre W."/>
            <person name="Wong E."/>
            <person name="Huang K.C."/>
            <person name="Tropini C."/>
            <person name="Ng K."/>
            <person name="Yu B."/>
        </authorList>
    </citation>
    <scope>NUCLEOTIDE SEQUENCE</scope>
    <source>
        <strain evidence="1">NM86_A22</strain>
    </source>
</reference>
<comment type="caution">
    <text evidence="1">The sequence shown here is derived from an EMBL/GenBank/DDBJ whole genome shotgun (WGS) entry which is preliminary data.</text>
</comment>
<gene>
    <name evidence="1" type="ORF">E5990_09780</name>
</gene>
<keyword evidence="2" id="KW-1185">Reference proteome</keyword>
<accession>A0AC61S382</accession>
<evidence type="ECO:0000313" key="2">
    <source>
        <dbReference type="Proteomes" id="UP000305401"/>
    </source>
</evidence>
<organism evidence="1 2">
    <name type="scientific">Muribaculum caecicola</name>
    <dbReference type="NCBI Taxonomy" id="3038144"/>
    <lineage>
        <taxon>Bacteria</taxon>
        <taxon>Pseudomonadati</taxon>
        <taxon>Bacteroidota</taxon>
        <taxon>Bacteroidia</taxon>
        <taxon>Bacteroidales</taxon>
        <taxon>Muribaculaceae</taxon>
        <taxon>Muribaculum</taxon>
    </lineage>
</organism>
<sequence>MTPVQQIMEQILRQESQAILNIPVSDAYDRAVGLIHKHVHQLGGKLVTSGMGKAGQIAMNIATTFSSTGTPAVNLHPSEAQHGDLGVLQSNDVMLLISNSGKTNEIIELVHLAHNLYPQLPLIVITGNPDSELGRLANVTLSTGGAPEVCPLGLTPTTSTTMMTVIGDVLVVNLMTLIGFDRRQYALRHHGGYLGTVSRGTGILPNADEHN</sequence>
<dbReference type="Proteomes" id="UP000305401">
    <property type="component" value="Unassembled WGS sequence"/>
</dbReference>
<evidence type="ECO:0000313" key="1">
    <source>
        <dbReference type="EMBL" id="THG44308.1"/>
    </source>
</evidence>
<protein>
    <submittedName>
        <fullName evidence="1">SIS domain-containing protein</fullName>
    </submittedName>
</protein>
<proteinExistence type="predicted"/>
<dbReference type="EMBL" id="SSTG01000163">
    <property type="protein sequence ID" value="THG44308.1"/>
    <property type="molecule type" value="Genomic_DNA"/>
</dbReference>